<gene>
    <name evidence="3" type="ORF">F8566_43930</name>
</gene>
<reference evidence="3 4" key="1">
    <citation type="submission" date="2019-09" db="EMBL/GenBank/DDBJ databases">
        <title>Actinomadura physcomitrii sp. nov., a novel actinomycete isolated from moss [Physcomitrium sphaericum (Ludw) Fuernr].</title>
        <authorList>
            <person name="Zhuang X."/>
            <person name="Liu C."/>
        </authorList>
    </citation>
    <scope>NUCLEOTIDE SEQUENCE [LARGE SCALE GENOMIC DNA]</scope>
    <source>
        <strain evidence="3 4">HMC1</strain>
    </source>
</reference>
<dbReference type="EMBL" id="WBMT01000028">
    <property type="protein sequence ID" value="KAB2340866.1"/>
    <property type="molecule type" value="Genomic_DNA"/>
</dbReference>
<dbReference type="AlphaFoldDB" id="A0A6H9YG74"/>
<name>A0A6H9YG74_9ACTN</name>
<dbReference type="InterPro" id="IPR002182">
    <property type="entry name" value="NB-ARC"/>
</dbReference>
<evidence type="ECO:0000256" key="1">
    <source>
        <dbReference type="PROSITE-ProRule" id="PRU00339"/>
    </source>
</evidence>
<dbReference type="Gene3D" id="3.40.50.300">
    <property type="entry name" value="P-loop containing nucleotide triphosphate hydrolases"/>
    <property type="match status" value="1"/>
</dbReference>
<dbReference type="SUPFAM" id="SSF52540">
    <property type="entry name" value="P-loop containing nucleoside triphosphate hydrolases"/>
    <property type="match status" value="1"/>
</dbReference>
<dbReference type="SUPFAM" id="SSF48452">
    <property type="entry name" value="TPR-like"/>
    <property type="match status" value="2"/>
</dbReference>
<dbReference type="RefSeq" id="WP_151569339.1">
    <property type="nucleotide sequence ID" value="NZ_WBMT01000028.1"/>
</dbReference>
<dbReference type="Pfam" id="PF13424">
    <property type="entry name" value="TPR_12"/>
    <property type="match status" value="3"/>
</dbReference>
<dbReference type="Gene3D" id="1.10.10.10">
    <property type="entry name" value="Winged helix-like DNA-binding domain superfamily/Winged helix DNA-binding domain"/>
    <property type="match status" value="1"/>
</dbReference>
<comment type="caution">
    <text evidence="3">The sequence shown here is derived from an EMBL/GenBank/DDBJ whole genome shotgun (WGS) entry which is preliminary data.</text>
</comment>
<proteinExistence type="predicted"/>
<dbReference type="PRINTS" id="PR00364">
    <property type="entry name" value="DISEASERSIST"/>
</dbReference>
<evidence type="ECO:0000259" key="2">
    <source>
        <dbReference type="Pfam" id="PF00931"/>
    </source>
</evidence>
<dbReference type="Pfam" id="PF13181">
    <property type="entry name" value="TPR_8"/>
    <property type="match status" value="1"/>
</dbReference>
<organism evidence="3 4">
    <name type="scientific">Actinomadura rudentiformis</name>
    <dbReference type="NCBI Taxonomy" id="359158"/>
    <lineage>
        <taxon>Bacteria</taxon>
        <taxon>Bacillati</taxon>
        <taxon>Actinomycetota</taxon>
        <taxon>Actinomycetes</taxon>
        <taxon>Streptosporangiales</taxon>
        <taxon>Thermomonosporaceae</taxon>
        <taxon>Actinomadura</taxon>
    </lineage>
</organism>
<dbReference type="InterPro" id="IPR011990">
    <property type="entry name" value="TPR-like_helical_dom_sf"/>
</dbReference>
<keyword evidence="4" id="KW-1185">Reference proteome</keyword>
<accession>A0A6H9YG74</accession>
<dbReference type="InterPro" id="IPR036388">
    <property type="entry name" value="WH-like_DNA-bd_sf"/>
</dbReference>
<dbReference type="Proteomes" id="UP000468735">
    <property type="component" value="Unassembled WGS sequence"/>
</dbReference>
<evidence type="ECO:0000313" key="3">
    <source>
        <dbReference type="EMBL" id="KAB2340866.1"/>
    </source>
</evidence>
<dbReference type="InterPro" id="IPR027417">
    <property type="entry name" value="P-loop_NTPase"/>
</dbReference>
<dbReference type="Gene3D" id="1.25.40.10">
    <property type="entry name" value="Tetratricopeptide repeat domain"/>
    <property type="match status" value="3"/>
</dbReference>
<dbReference type="SMART" id="SM00028">
    <property type="entry name" value="TPR"/>
    <property type="match status" value="8"/>
</dbReference>
<dbReference type="PROSITE" id="PS50005">
    <property type="entry name" value="TPR"/>
    <property type="match status" value="1"/>
</dbReference>
<feature type="domain" description="NB-ARC" evidence="2">
    <location>
        <begin position="60"/>
        <end position="228"/>
    </location>
</feature>
<sequence length="872" mass="96423">MGSSYPTPPSGMGATFSGSIGFGGDAVQGDKIVVAPAAKLIRPEQLPHADPNFVGRTGLLERLECLLEESRQIGVGLVVALHGMPGVGKTSLAVHWAHRLKLTFSEGHLFLNLRGYYESSPLTSGSALGQLLRTLGVDPKAVPTDEAEQEALFRSLTAGRRMVILLDNATSSDQVRPLLPGHPSCVTIVTSRRMLTGLVAHDGARPMAVELFSPAEVYALMCTTLGDRRVNRERAASADLGGRCAFLPLALSIAIAGLDMRPDKTISSVVRGLSKGNRLSRLRLDDDPHNAVRVAFERSYRDLTPALSQAFRRLCLIEGPTFTSDCASALLEVSESEAENMLGALEQEHLIEVIESRRFRIHDLIYDFGRERLTEDDDAVCQAAVRRLLLHRLATAQDRAAGLDDSADWFETERHNLQAAFHQAAAASQERVACQLAATLHKFLQLKRYVLDDITIHEKGLHVAEGLGDEYLRFRMMLNLSQAHLQLGDFDKAAQYVRRSLTLRDRDAEALRTLALVHYDLHDYEAALESASQSLEICRANGDRVGMGQTLCCMSRTYWRQGDLRSAEEMAMEALSIHRTLRDKRSEADALDLVAHIRRRLGRYAQARDYAYEALSIRKELQDRFGEAATLDNIARSLRRLGHLGSAQQHALTSLKIRTKIVDRLGEGESHDTVSRIYRVCQKSDKALEHVMSALKIRREVGDRRGEAETLENLARLLRWTGQLDQALSAAHQSLLIVEEIADHYGKASALDCLARIHIDMGDLHEALRCAEAAISVGGSLQDSFGQGRRLHNRATILLHLGEPTVALADLRKALHIQESSDDRLGELRTRESLAQAYAASGDEAGRHQAEAAAERLRSAMYIEFEISEERA</sequence>
<keyword evidence="1" id="KW-0802">TPR repeat</keyword>
<feature type="repeat" description="TPR" evidence="1">
    <location>
        <begin position="474"/>
        <end position="507"/>
    </location>
</feature>
<dbReference type="GO" id="GO:0043531">
    <property type="term" value="F:ADP binding"/>
    <property type="evidence" value="ECO:0007669"/>
    <property type="project" value="InterPro"/>
</dbReference>
<dbReference type="PANTHER" id="PTHR47691">
    <property type="entry name" value="REGULATOR-RELATED"/>
    <property type="match status" value="1"/>
</dbReference>
<dbReference type="PANTHER" id="PTHR47691:SF3">
    <property type="entry name" value="HTH-TYPE TRANSCRIPTIONAL REGULATOR RV0890C-RELATED"/>
    <property type="match status" value="1"/>
</dbReference>
<dbReference type="InterPro" id="IPR019734">
    <property type="entry name" value="TPR_rpt"/>
</dbReference>
<dbReference type="Pfam" id="PF00931">
    <property type="entry name" value="NB-ARC"/>
    <property type="match status" value="1"/>
</dbReference>
<dbReference type="OrthoDB" id="5521887at2"/>
<protein>
    <submittedName>
        <fullName evidence="3">Tetratricopeptide repeat protein</fullName>
    </submittedName>
</protein>
<evidence type="ECO:0000313" key="4">
    <source>
        <dbReference type="Proteomes" id="UP000468735"/>
    </source>
</evidence>